<protein>
    <recommendedName>
        <fullName evidence="5">Lipoprotein</fullName>
    </recommendedName>
</protein>
<accession>A0ABU1T1D1</accession>
<dbReference type="PROSITE" id="PS51257">
    <property type="entry name" value="PROKAR_LIPOPROTEIN"/>
    <property type="match status" value="1"/>
</dbReference>
<comment type="caution">
    <text evidence="3">The sequence shown here is derived from an EMBL/GenBank/DDBJ whole genome shotgun (WGS) entry which is preliminary data.</text>
</comment>
<dbReference type="RefSeq" id="WP_309955676.1">
    <property type="nucleotide sequence ID" value="NZ_JAVDUJ010000001.1"/>
</dbReference>
<keyword evidence="2" id="KW-0732">Signal</keyword>
<evidence type="ECO:0000313" key="4">
    <source>
        <dbReference type="Proteomes" id="UP001266099"/>
    </source>
</evidence>
<dbReference type="EMBL" id="JAVDUJ010000001">
    <property type="protein sequence ID" value="MDR6939189.1"/>
    <property type="molecule type" value="Genomic_DNA"/>
</dbReference>
<evidence type="ECO:0008006" key="5">
    <source>
        <dbReference type="Google" id="ProtNLM"/>
    </source>
</evidence>
<proteinExistence type="predicted"/>
<dbReference type="Proteomes" id="UP001266099">
    <property type="component" value="Unassembled WGS sequence"/>
</dbReference>
<feature type="region of interest" description="Disordered" evidence="1">
    <location>
        <begin position="29"/>
        <end position="54"/>
    </location>
</feature>
<evidence type="ECO:0000256" key="2">
    <source>
        <dbReference type="SAM" id="SignalP"/>
    </source>
</evidence>
<feature type="chain" id="PRO_5046982723" description="Lipoprotein" evidence="2">
    <location>
        <begin position="28"/>
        <end position="163"/>
    </location>
</feature>
<organism evidence="3 4">
    <name type="scientific">Arcanobacterium hippocoleae</name>
    <dbReference type="NCBI Taxonomy" id="149017"/>
    <lineage>
        <taxon>Bacteria</taxon>
        <taxon>Bacillati</taxon>
        <taxon>Actinomycetota</taxon>
        <taxon>Actinomycetes</taxon>
        <taxon>Actinomycetales</taxon>
        <taxon>Actinomycetaceae</taxon>
        <taxon>Arcanobacterium</taxon>
    </lineage>
</organism>
<feature type="signal peptide" evidence="2">
    <location>
        <begin position="1"/>
        <end position="27"/>
    </location>
</feature>
<gene>
    <name evidence="3" type="ORF">J2S36_000732</name>
</gene>
<sequence length="163" mass="17260">MAIIRRLSAAIACIGLLCTLSACSEHALNNESKENTSPRATTKTAPKNDAAASDELSTAGLTHLENIPNPPNETGKVAFTAYKTGIIAALESDGTDPDDAEDKSVLFAYAQCLAAKSYPHISAEYAAVIASKDIDKLVSATLSETDTEIFDRTLSECLSIEQH</sequence>
<evidence type="ECO:0000313" key="3">
    <source>
        <dbReference type="EMBL" id="MDR6939189.1"/>
    </source>
</evidence>
<name>A0ABU1T1D1_9ACTO</name>
<reference evidence="3 4" key="1">
    <citation type="submission" date="2023-07" db="EMBL/GenBank/DDBJ databases">
        <title>Sequencing the genomes of 1000 actinobacteria strains.</title>
        <authorList>
            <person name="Klenk H.-P."/>
        </authorList>
    </citation>
    <scope>NUCLEOTIDE SEQUENCE [LARGE SCALE GENOMIC DNA]</scope>
    <source>
        <strain evidence="3 4">DSM 15539</strain>
    </source>
</reference>
<keyword evidence="4" id="KW-1185">Reference proteome</keyword>
<evidence type="ECO:0000256" key="1">
    <source>
        <dbReference type="SAM" id="MobiDB-lite"/>
    </source>
</evidence>